<gene>
    <name evidence="1" type="ORF">N657DRAFT_682237</name>
</gene>
<reference evidence="1" key="1">
    <citation type="journal article" date="2023" name="Mol. Phylogenet. Evol.">
        <title>Genome-scale phylogeny and comparative genomics of the fungal order Sordariales.</title>
        <authorList>
            <person name="Hensen N."/>
            <person name="Bonometti L."/>
            <person name="Westerberg I."/>
            <person name="Brannstrom I.O."/>
            <person name="Guillou S."/>
            <person name="Cros-Aarteil S."/>
            <person name="Calhoun S."/>
            <person name="Haridas S."/>
            <person name="Kuo A."/>
            <person name="Mondo S."/>
            <person name="Pangilinan J."/>
            <person name="Riley R."/>
            <person name="LaButti K."/>
            <person name="Andreopoulos B."/>
            <person name="Lipzen A."/>
            <person name="Chen C."/>
            <person name="Yan M."/>
            <person name="Daum C."/>
            <person name="Ng V."/>
            <person name="Clum A."/>
            <person name="Steindorff A."/>
            <person name="Ohm R.A."/>
            <person name="Martin F."/>
            <person name="Silar P."/>
            <person name="Natvig D.O."/>
            <person name="Lalanne C."/>
            <person name="Gautier V."/>
            <person name="Ament-Velasquez S.L."/>
            <person name="Kruys A."/>
            <person name="Hutchinson M.I."/>
            <person name="Powell A.J."/>
            <person name="Barry K."/>
            <person name="Miller A.N."/>
            <person name="Grigoriev I.V."/>
            <person name="Debuchy R."/>
            <person name="Gladieux P."/>
            <person name="Hiltunen Thoren M."/>
            <person name="Johannesson H."/>
        </authorList>
    </citation>
    <scope>NUCLEOTIDE SEQUENCE</scope>
    <source>
        <strain evidence="1">CBS 731.68</strain>
    </source>
</reference>
<evidence type="ECO:0000313" key="2">
    <source>
        <dbReference type="Proteomes" id="UP001302602"/>
    </source>
</evidence>
<comment type="caution">
    <text evidence="1">The sequence shown here is derived from an EMBL/GenBank/DDBJ whole genome shotgun (WGS) entry which is preliminary data.</text>
</comment>
<dbReference type="AlphaFoldDB" id="A0AAN6TXB1"/>
<proteinExistence type="predicted"/>
<dbReference type="EMBL" id="MU853231">
    <property type="protein sequence ID" value="KAK4122477.1"/>
    <property type="molecule type" value="Genomic_DNA"/>
</dbReference>
<sequence length="98" mass="10985">MGNEQAGAQSERRSAQLPPMHAVFLESKPQPRFSTRLLSKIGLLYIGAGIDETRTKALSLHLVWFSKHVQRFATRFGRVTVEEGGIAQVSVPRLRKQI</sequence>
<dbReference type="GeneID" id="87833231"/>
<keyword evidence="2" id="KW-1185">Reference proteome</keyword>
<evidence type="ECO:0000313" key="1">
    <source>
        <dbReference type="EMBL" id="KAK4122477.1"/>
    </source>
</evidence>
<dbReference type="Proteomes" id="UP001302602">
    <property type="component" value="Unassembled WGS sequence"/>
</dbReference>
<name>A0AAN6TXB1_9PEZI</name>
<accession>A0AAN6TXB1</accession>
<reference evidence="1" key="2">
    <citation type="submission" date="2023-05" db="EMBL/GenBank/DDBJ databases">
        <authorList>
            <consortium name="Lawrence Berkeley National Laboratory"/>
            <person name="Steindorff A."/>
            <person name="Hensen N."/>
            <person name="Bonometti L."/>
            <person name="Westerberg I."/>
            <person name="Brannstrom I.O."/>
            <person name="Guillou S."/>
            <person name="Cros-Aarteil S."/>
            <person name="Calhoun S."/>
            <person name="Haridas S."/>
            <person name="Kuo A."/>
            <person name="Mondo S."/>
            <person name="Pangilinan J."/>
            <person name="Riley R."/>
            <person name="Labutti K."/>
            <person name="Andreopoulos B."/>
            <person name="Lipzen A."/>
            <person name="Chen C."/>
            <person name="Yanf M."/>
            <person name="Daum C."/>
            <person name="Ng V."/>
            <person name="Clum A."/>
            <person name="Ohm R."/>
            <person name="Martin F."/>
            <person name="Silar P."/>
            <person name="Natvig D."/>
            <person name="Lalanne C."/>
            <person name="Gautier V."/>
            <person name="Ament-Velasquez S.L."/>
            <person name="Kruys A."/>
            <person name="Hutchinson M.I."/>
            <person name="Powell A.J."/>
            <person name="Barry K."/>
            <person name="Miller A.N."/>
            <person name="Grigoriev I.V."/>
            <person name="Debuchy R."/>
            <person name="Gladieux P."/>
            <person name="Thoren M.H."/>
            <person name="Johannesson H."/>
        </authorList>
    </citation>
    <scope>NUCLEOTIDE SEQUENCE</scope>
    <source>
        <strain evidence="1">CBS 731.68</strain>
    </source>
</reference>
<protein>
    <submittedName>
        <fullName evidence="1">Uncharacterized protein</fullName>
    </submittedName>
</protein>
<dbReference type="RefSeq" id="XP_062646248.1">
    <property type="nucleotide sequence ID" value="XM_062796463.1"/>
</dbReference>
<organism evidence="1 2">
    <name type="scientific">Parathielavia appendiculata</name>
    <dbReference type="NCBI Taxonomy" id="2587402"/>
    <lineage>
        <taxon>Eukaryota</taxon>
        <taxon>Fungi</taxon>
        <taxon>Dikarya</taxon>
        <taxon>Ascomycota</taxon>
        <taxon>Pezizomycotina</taxon>
        <taxon>Sordariomycetes</taxon>
        <taxon>Sordariomycetidae</taxon>
        <taxon>Sordariales</taxon>
        <taxon>Chaetomiaceae</taxon>
        <taxon>Parathielavia</taxon>
    </lineage>
</organism>